<name>F7YYM4_9THEM</name>
<organism evidence="1 2">
    <name type="scientific">Pseudothermotoga thermarum DSM 5069</name>
    <dbReference type="NCBI Taxonomy" id="688269"/>
    <lineage>
        <taxon>Bacteria</taxon>
        <taxon>Thermotogati</taxon>
        <taxon>Thermotogota</taxon>
        <taxon>Thermotogae</taxon>
        <taxon>Thermotogales</taxon>
        <taxon>Thermotogaceae</taxon>
        <taxon>Pseudothermotoga</taxon>
    </lineage>
</organism>
<evidence type="ECO:0000313" key="2">
    <source>
        <dbReference type="Proteomes" id="UP000006804"/>
    </source>
</evidence>
<dbReference type="PATRIC" id="fig|688269.3.peg.997"/>
<accession>F7YYM4</accession>
<dbReference type="HOGENOM" id="CLU_3083741_0_0_0"/>
<reference evidence="1 2" key="1">
    <citation type="submission" date="2010-11" db="EMBL/GenBank/DDBJ databases">
        <title>The complete genome of Thermotoga thermarum DSM 5069.</title>
        <authorList>
            <consortium name="US DOE Joint Genome Institute (JGI-PGF)"/>
            <person name="Lucas S."/>
            <person name="Copeland A."/>
            <person name="Lapidus A."/>
            <person name="Bruce D."/>
            <person name="Goodwin L."/>
            <person name="Pitluck S."/>
            <person name="Kyrpides N."/>
            <person name="Mavromatis K."/>
            <person name="Ivanova N."/>
            <person name="Zeytun A."/>
            <person name="Brettin T."/>
            <person name="Detter J.C."/>
            <person name="Tapia R."/>
            <person name="Han C."/>
            <person name="Land M."/>
            <person name="Hauser L."/>
            <person name="Markowitz V."/>
            <person name="Cheng J.-F."/>
            <person name="Hugenholtz P."/>
            <person name="Woyke T."/>
            <person name="Wu D."/>
            <person name="Spring S."/>
            <person name="Schroeder M."/>
            <person name="Brambilla E."/>
            <person name="Klenk H.-P."/>
            <person name="Eisen J.A."/>
        </authorList>
    </citation>
    <scope>NUCLEOTIDE SEQUENCE [LARGE SCALE GENOMIC DNA]</scope>
    <source>
        <strain evidence="1 2">DSM 5069</strain>
    </source>
</reference>
<dbReference type="AlphaFoldDB" id="F7YYM4"/>
<proteinExistence type="predicted"/>
<gene>
    <name evidence="1" type="ORF">Theth_0973</name>
</gene>
<dbReference type="STRING" id="688269.Theth_0973"/>
<dbReference type="Proteomes" id="UP000006804">
    <property type="component" value="Chromosome"/>
</dbReference>
<dbReference type="KEGG" id="tta:Theth_0973"/>
<protein>
    <submittedName>
        <fullName evidence="1">Uncharacterized protein</fullName>
    </submittedName>
</protein>
<dbReference type="RefSeq" id="WP_013932276.1">
    <property type="nucleotide sequence ID" value="NC_015707.1"/>
</dbReference>
<dbReference type="EMBL" id="CP002351">
    <property type="protein sequence ID" value="AEH51056.1"/>
    <property type="molecule type" value="Genomic_DNA"/>
</dbReference>
<sequence>MEELNESDRKKIEKKVKEGYELLEILVKEKGDRYAIMHKNENYIAIKLSKQKKNK</sequence>
<evidence type="ECO:0000313" key="1">
    <source>
        <dbReference type="EMBL" id="AEH51056.1"/>
    </source>
</evidence>
<keyword evidence="2" id="KW-1185">Reference proteome</keyword>